<reference evidence="11 12" key="1">
    <citation type="journal article" date="2008" name="PLoS ONE">
        <title>Environmental adaptation: genomic analysis of the piezotolerant and psychrotolerant deep-sea iron reducing bacterium Shewanella piezotolerans WP3.</title>
        <authorList>
            <person name="Wang F."/>
            <person name="Wang J."/>
            <person name="Jian H."/>
            <person name="Zhang B."/>
            <person name="Li S."/>
            <person name="Wang F."/>
            <person name="Zeng X."/>
            <person name="Gao L."/>
            <person name="Bartlett D.H."/>
            <person name="Yu J."/>
            <person name="Hu S."/>
            <person name="Xiao X."/>
        </authorList>
    </citation>
    <scope>NUCLEOTIDE SEQUENCE [LARGE SCALE GENOMIC DNA]</scope>
    <source>
        <strain evidence="12">WP3 / JCM 13877</strain>
    </source>
</reference>
<accession>B8CHQ8</accession>
<dbReference type="Pfam" id="PF00884">
    <property type="entry name" value="Sulfatase"/>
    <property type="match status" value="1"/>
</dbReference>
<dbReference type="eggNOG" id="COG2194">
    <property type="taxonomic scope" value="Bacteria"/>
</dbReference>
<feature type="transmembrane region" description="Helical" evidence="8">
    <location>
        <begin position="57"/>
        <end position="76"/>
    </location>
</feature>
<dbReference type="KEGG" id="swp:swp_0349"/>
<dbReference type="RefSeq" id="WP_020910566.1">
    <property type="nucleotide sequence ID" value="NC_011566.1"/>
</dbReference>
<dbReference type="GO" id="GO:0005886">
    <property type="term" value="C:plasma membrane"/>
    <property type="evidence" value="ECO:0007669"/>
    <property type="project" value="UniProtKB-SubCell"/>
</dbReference>
<dbReference type="PANTHER" id="PTHR30443:SF0">
    <property type="entry name" value="PHOSPHOETHANOLAMINE TRANSFERASE EPTA"/>
    <property type="match status" value="1"/>
</dbReference>
<organism evidence="11 12">
    <name type="scientific">Shewanella piezotolerans (strain WP3 / JCM 13877)</name>
    <dbReference type="NCBI Taxonomy" id="225849"/>
    <lineage>
        <taxon>Bacteria</taxon>
        <taxon>Pseudomonadati</taxon>
        <taxon>Pseudomonadota</taxon>
        <taxon>Gammaproteobacteria</taxon>
        <taxon>Alteromonadales</taxon>
        <taxon>Shewanellaceae</taxon>
        <taxon>Shewanella</taxon>
    </lineage>
</organism>
<keyword evidence="6 8" id="KW-1133">Transmembrane helix</keyword>
<feature type="domain" description="Phosphoethanolamine transferase N-terminal" evidence="10">
    <location>
        <begin position="69"/>
        <end position="219"/>
    </location>
</feature>
<dbReference type="STRING" id="225849.swp_0349"/>
<evidence type="ECO:0000313" key="12">
    <source>
        <dbReference type="Proteomes" id="UP000000753"/>
    </source>
</evidence>
<dbReference type="EMBL" id="CP000472">
    <property type="protein sequence ID" value="ACJ27184.1"/>
    <property type="molecule type" value="Genomic_DNA"/>
</dbReference>
<dbReference type="CDD" id="cd16017">
    <property type="entry name" value="LptA"/>
    <property type="match status" value="1"/>
</dbReference>
<keyword evidence="7 8" id="KW-0472">Membrane</keyword>
<keyword evidence="5 8" id="KW-0812">Transmembrane</keyword>
<feature type="transmembrane region" description="Helical" evidence="8">
    <location>
        <begin position="166"/>
        <end position="185"/>
    </location>
</feature>
<dbReference type="Pfam" id="PF08019">
    <property type="entry name" value="EptA_B_N"/>
    <property type="match status" value="1"/>
</dbReference>
<gene>
    <name evidence="11" type="ordered locus">swp_0349</name>
</gene>
<keyword evidence="3" id="KW-0997">Cell inner membrane</keyword>
<feature type="domain" description="Sulfatase N-terminal" evidence="9">
    <location>
        <begin position="245"/>
        <end position="530"/>
    </location>
</feature>
<evidence type="ECO:0000259" key="10">
    <source>
        <dbReference type="Pfam" id="PF08019"/>
    </source>
</evidence>
<evidence type="ECO:0000313" key="11">
    <source>
        <dbReference type="EMBL" id="ACJ27184.1"/>
    </source>
</evidence>
<name>B8CHQ8_SHEPW</name>
<evidence type="ECO:0000256" key="2">
    <source>
        <dbReference type="ARBA" id="ARBA00022475"/>
    </source>
</evidence>
<dbReference type="Gene3D" id="3.40.720.10">
    <property type="entry name" value="Alkaline Phosphatase, subunit A"/>
    <property type="match status" value="1"/>
</dbReference>
<dbReference type="HOGENOM" id="CLU_018534_1_0_6"/>
<dbReference type="OrthoDB" id="9786870at2"/>
<dbReference type="GO" id="GO:0016776">
    <property type="term" value="F:phosphotransferase activity, phosphate group as acceptor"/>
    <property type="evidence" value="ECO:0007669"/>
    <property type="project" value="TreeGrafter"/>
</dbReference>
<dbReference type="PANTHER" id="PTHR30443">
    <property type="entry name" value="INNER MEMBRANE PROTEIN"/>
    <property type="match status" value="1"/>
</dbReference>
<dbReference type="InterPro" id="IPR017850">
    <property type="entry name" value="Alkaline_phosphatase_core_sf"/>
</dbReference>
<proteinExistence type="predicted"/>
<evidence type="ECO:0000256" key="7">
    <source>
        <dbReference type="ARBA" id="ARBA00023136"/>
    </source>
</evidence>
<comment type="subcellular location">
    <subcellularLocation>
        <location evidence="1">Cell inner membrane</location>
        <topology evidence="1">Multi-pass membrane protein</topology>
    </subcellularLocation>
</comment>
<dbReference type="InterPro" id="IPR040423">
    <property type="entry name" value="PEA_transferase"/>
</dbReference>
<keyword evidence="2" id="KW-1003">Cell membrane</keyword>
<dbReference type="InterPro" id="IPR000917">
    <property type="entry name" value="Sulfatase_N"/>
</dbReference>
<dbReference type="Proteomes" id="UP000000753">
    <property type="component" value="Chromosome"/>
</dbReference>
<evidence type="ECO:0000256" key="4">
    <source>
        <dbReference type="ARBA" id="ARBA00022679"/>
    </source>
</evidence>
<dbReference type="InterPro" id="IPR012549">
    <property type="entry name" value="EptA-like_N"/>
</dbReference>
<dbReference type="InterPro" id="IPR058130">
    <property type="entry name" value="PEA_transf_C"/>
</dbReference>
<evidence type="ECO:0000256" key="3">
    <source>
        <dbReference type="ARBA" id="ARBA00022519"/>
    </source>
</evidence>
<sequence>MKSPEKHTNSQSIFQYKLSVNQLVCITSLYFTLVFNSPFLKEVRAVVTALPEYSLGFLYSIPLLVFCLCVLLFNFLSLGGNRYLVKPVLIGILLISSLVFYSKLTFGVVFDYGMVQNSMQSHSSEATTYLNQYSVLFFLLSGVLPAILIARCDIRYLSMGRNISQSIKLSVICIVTIVLIAYLYYPNYASVGRNNKHLQKSSIPFQYLVATGKYVRDNYFSTPLEFKVLDSQPKLHIQPNEARRVVVMLVGETARADHFALNGYPKQTNPYTQGQAITSFKNVYSCGTATAVSIPCMFSALSRADYEHNRANSQQNLLDLVSLAGVDVLWVDNNGCKGVCERVPTVTIDVNSGSPLCDGDYCFDEALLAPLEHKLQNLTASSTLIVLHMMGSHGPTYYKRYPEQRRVFADDCPRSDIQNCDTAALINTYDNTIAYTDWVISKVIGELNELPLGTESAMLYVSDHGESLGENGAYLHGFPYALAPESQKHVPLLAWFTKPMKVDSKCLKQSADNTHFSHDNIFHSMLGVLQVSSSVYQASLDMFARCKKRVNTRLATVNAAG</sequence>
<dbReference type="GO" id="GO:0009244">
    <property type="term" value="P:lipopolysaccharide core region biosynthetic process"/>
    <property type="evidence" value="ECO:0007669"/>
    <property type="project" value="TreeGrafter"/>
</dbReference>
<dbReference type="NCBIfam" id="NF028537">
    <property type="entry name" value="P_eth_NH2_trans"/>
    <property type="match status" value="1"/>
</dbReference>
<evidence type="ECO:0000259" key="9">
    <source>
        <dbReference type="Pfam" id="PF00884"/>
    </source>
</evidence>
<keyword evidence="12" id="KW-1185">Reference proteome</keyword>
<evidence type="ECO:0000256" key="5">
    <source>
        <dbReference type="ARBA" id="ARBA00022692"/>
    </source>
</evidence>
<feature type="transmembrane region" description="Helical" evidence="8">
    <location>
        <begin position="88"/>
        <end position="110"/>
    </location>
</feature>
<feature type="transmembrane region" description="Helical" evidence="8">
    <location>
        <begin position="20"/>
        <end position="37"/>
    </location>
</feature>
<evidence type="ECO:0000256" key="8">
    <source>
        <dbReference type="SAM" id="Phobius"/>
    </source>
</evidence>
<feature type="transmembrane region" description="Helical" evidence="8">
    <location>
        <begin position="130"/>
        <end position="154"/>
    </location>
</feature>
<evidence type="ECO:0000256" key="6">
    <source>
        <dbReference type="ARBA" id="ARBA00022989"/>
    </source>
</evidence>
<protein>
    <submittedName>
        <fullName evidence="11">Sulfatase, putative</fullName>
    </submittedName>
</protein>
<dbReference type="AlphaFoldDB" id="B8CHQ8"/>
<dbReference type="SUPFAM" id="SSF53649">
    <property type="entry name" value="Alkaline phosphatase-like"/>
    <property type="match status" value="1"/>
</dbReference>
<evidence type="ECO:0000256" key="1">
    <source>
        <dbReference type="ARBA" id="ARBA00004429"/>
    </source>
</evidence>
<keyword evidence="4" id="KW-0808">Transferase</keyword>